<name>A0A8S0TZQ3_OLEEU</name>
<evidence type="ECO:0000313" key="2">
    <source>
        <dbReference type="EMBL" id="CAA3011650.1"/>
    </source>
</evidence>
<protein>
    <submittedName>
        <fullName evidence="2">Uncharacterized protein</fullName>
    </submittedName>
</protein>
<evidence type="ECO:0000256" key="1">
    <source>
        <dbReference type="SAM" id="MobiDB-lite"/>
    </source>
</evidence>
<feature type="compositionally biased region" description="Basic and acidic residues" evidence="1">
    <location>
        <begin position="233"/>
        <end position="248"/>
    </location>
</feature>
<feature type="region of interest" description="Disordered" evidence="1">
    <location>
        <begin position="119"/>
        <end position="153"/>
    </location>
</feature>
<feature type="compositionally biased region" description="Polar residues" evidence="1">
    <location>
        <begin position="282"/>
        <end position="297"/>
    </location>
</feature>
<dbReference type="Proteomes" id="UP000594638">
    <property type="component" value="Unassembled WGS sequence"/>
</dbReference>
<dbReference type="AlphaFoldDB" id="A0A8S0TZQ3"/>
<gene>
    <name evidence="2" type="ORF">OLEA9_A041209</name>
</gene>
<accession>A0A8S0TZQ3</accession>
<reference evidence="2 3" key="1">
    <citation type="submission" date="2019-12" db="EMBL/GenBank/DDBJ databases">
        <authorList>
            <person name="Alioto T."/>
            <person name="Alioto T."/>
            <person name="Gomez Garrido J."/>
        </authorList>
    </citation>
    <scope>NUCLEOTIDE SEQUENCE [LARGE SCALE GENOMIC DNA]</scope>
</reference>
<evidence type="ECO:0000313" key="3">
    <source>
        <dbReference type="Proteomes" id="UP000594638"/>
    </source>
</evidence>
<feature type="region of interest" description="Disordered" evidence="1">
    <location>
        <begin position="192"/>
        <end position="297"/>
    </location>
</feature>
<dbReference type="Gramene" id="OE9A041209T1">
    <property type="protein sequence ID" value="OE9A041209C1"/>
    <property type="gene ID" value="OE9A041209"/>
</dbReference>
<proteinExistence type="predicted"/>
<sequence>MKKKEKAISNMIHDFPIVVQIWTFEMVLEIGDRFGQHLGEHFPLLLGWTSTKQPQQRTYDAFFNNLHVYSTLWPTEAEQGQPHIATLVSFNDRPIPALDDHARDSVAPQFHAECLCTLEESTSEDDTSNEAHEGSGTSYEEEESGADDSREVEDYGGFANYAGHHRSLDGPDKDMGIDRQEEDGMCITEEHMEPCPDEQDMPLPTETESLQGTTDIAHIQPCPDNHPVPVSTRTEEVQVEGGHHPSPDDRDEEQDMLPSGTEHLQDTADIESYPDNDPVSVPTGTDEVQSIPSFIEN</sequence>
<keyword evidence="3" id="KW-1185">Reference proteome</keyword>
<comment type="caution">
    <text evidence="2">The sequence shown here is derived from an EMBL/GenBank/DDBJ whole genome shotgun (WGS) entry which is preliminary data.</text>
</comment>
<organism evidence="2 3">
    <name type="scientific">Olea europaea subsp. europaea</name>
    <dbReference type="NCBI Taxonomy" id="158383"/>
    <lineage>
        <taxon>Eukaryota</taxon>
        <taxon>Viridiplantae</taxon>
        <taxon>Streptophyta</taxon>
        <taxon>Embryophyta</taxon>
        <taxon>Tracheophyta</taxon>
        <taxon>Spermatophyta</taxon>
        <taxon>Magnoliopsida</taxon>
        <taxon>eudicotyledons</taxon>
        <taxon>Gunneridae</taxon>
        <taxon>Pentapetalae</taxon>
        <taxon>asterids</taxon>
        <taxon>lamiids</taxon>
        <taxon>Lamiales</taxon>
        <taxon>Oleaceae</taxon>
        <taxon>Oleeae</taxon>
        <taxon>Olea</taxon>
    </lineage>
</organism>
<dbReference type="EMBL" id="CACTIH010007373">
    <property type="protein sequence ID" value="CAA3011650.1"/>
    <property type="molecule type" value="Genomic_DNA"/>
</dbReference>